<reference evidence="5" key="1">
    <citation type="journal article" date="2014" name="Proc. Natl. Acad. Sci. U.S.A.">
        <title>Extensive sampling of basidiomycete genomes demonstrates inadequacy of the white-rot/brown-rot paradigm for wood decay fungi.</title>
        <authorList>
            <person name="Riley R."/>
            <person name="Salamov A.A."/>
            <person name="Brown D.W."/>
            <person name="Nagy L.G."/>
            <person name="Floudas D."/>
            <person name="Held B.W."/>
            <person name="Levasseur A."/>
            <person name="Lombard V."/>
            <person name="Morin E."/>
            <person name="Otillar R."/>
            <person name="Lindquist E.A."/>
            <person name="Sun H."/>
            <person name="LaButti K.M."/>
            <person name="Schmutz J."/>
            <person name="Jabbour D."/>
            <person name="Luo H."/>
            <person name="Baker S.E."/>
            <person name="Pisabarro A.G."/>
            <person name="Walton J.D."/>
            <person name="Blanchette R.A."/>
            <person name="Henrissat B."/>
            <person name="Martin F."/>
            <person name="Cullen D."/>
            <person name="Hibbett D.S."/>
            <person name="Grigoriev I.V."/>
        </authorList>
    </citation>
    <scope>NUCLEOTIDE SEQUENCE [LARGE SCALE GENOMIC DNA]</scope>
    <source>
        <strain evidence="5">CBS 339.88</strain>
    </source>
</reference>
<dbReference type="Proteomes" id="UP000027222">
    <property type="component" value="Unassembled WGS sequence"/>
</dbReference>
<dbReference type="InterPro" id="IPR027806">
    <property type="entry name" value="HARBI1_dom"/>
</dbReference>
<organism evidence="4 5">
    <name type="scientific">Galerina marginata (strain CBS 339.88)</name>
    <dbReference type="NCBI Taxonomy" id="685588"/>
    <lineage>
        <taxon>Eukaryota</taxon>
        <taxon>Fungi</taxon>
        <taxon>Dikarya</taxon>
        <taxon>Basidiomycota</taxon>
        <taxon>Agaricomycotina</taxon>
        <taxon>Agaricomycetes</taxon>
        <taxon>Agaricomycetidae</taxon>
        <taxon>Agaricales</taxon>
        <taxon>Agaricineae</taxon>
        <taxon>Strophariaceae</taxon>
        <taxon>Galerina</taxon>
    </lineage>
</organism>
<sequence>EHERIFHEGEWMWADSAYLCESWCVCPFKKPIGRDLTADQRSYNYHVLKVRIRSEHCIGLLKGTFQSLKEIRLQVGDNKKHLELILWIRCCIILHNLIIRIED</sequence>
<keyword evidence="2" id="KW-0479">Metal-binding</keyword>
<dbReference type="GO" id="GO:0046872">
    <property type="term" value="F:metal ion binding"/>
    <property type="evidence" value="ECO:0007669"/>
    <property type="project" value="UniProtKB-KW"/>
</dbReference>
<dbReference type="STRING" id="685588.A0A067SI70"/>
<name>A0A067SI70_GALM3</name>
<evidence type="ECO:0000259" key="3">
    <source>
        <dbReference type="Pfam" id="PF13359"/>
    </source>
</evidence>
<dbReference type="HOGENOM" id="CLU_018552_9_2_1"/>
<comment type="cofactor">
    <cofactor evidence="1">
        <name>a divalent metal cation</name>
        <dbReference type="ChEBI" id="CHEBI:60240"/>
    </cofactor>
</comment>
<evidence type="ECO:0000313" key="5">
    <source>
        <dbReference type="Proteomes" id="UP000027222"/>
    </source>
</evidence>
<proteinExistence type="predicted"/>
<feature type="non-terminal residue" evidence="4">
    <location>
        <position position="103"/>
    </location>
</feature>
<evidence type="ECO:0000256" key="1">
    <source>
        <dbReference type="ARBA" id="ARBA00001968"/>
    </source>
</evidence>
<accession>A0A067SI70</accession>
<dbReference type="Pfam" id="PF13359">
    <property type="entry name" value="DDE_Tnp_4"/>
    <property type="match status" value="1"/>
</dbReference>
<feature type="domain" description="DDE Tnp4" evidence="3">
    <location>
        <begin position="6"/>
        <end position="96"/>
    </location>
</feature>
<feature type="non-terminal residue" evidence="4">
    <location>
        <position position="1"/>
    </location>
</feature>
<gene>
    <name evidence="4" type="ORF">GALMADRAFT_47600</name>
</gene>
<evidence type="ECO:0000313" key="4">
    <source>
        <dbReference type="EMBL" id="KDR70601.1"/>
    </source>
</evidence>
<dbReference type="AlphaFoldDB" id="A0A067SI70"/>
<evidence type="ECO:0000256" key="2">
    <source>
        <dbReference type="ARBA" id="ARBA00022723"/>
    </source>
</evidence>
<dbReference type="OrthoDB" id="2649667at2759"/>
<protein>
    <recommendedName>
        <fullName evidence="3">DDE Tnp4 domain-containing protein</fullName>
    </recommendedName>
</protein>
<dbReference type="EMBL" id="KL142396">
    <property type="protein sequence ID" value="KDR70601.1"/>
    <property type="molecule type" value="Genomic_DNA"/>
</dbReference>
<keyword evidence="5" id="KW-1185">Reference proteome</keyword>